<dbReference type="PANTHER" id="PTHR34289:SF8">
    <property type="entry name" value="DUF819 DOMAIN-CONTAINING PROTEIN"/>
    <property type="match status" value="1"/>
</dbReference>
<feature type="transmembrane region" description="Helical" evidence="1">
    <location>
        <begin position="265"/>
        <end position="283"/>
    </location>
</feature>
<feature type="transmembrane region" description="Helical" evidence="1">
    <location>
        <begin position="295"/>
        <end position="313"/>
    </location>
</feature>
<dbReference type="EMBL" id="JASGOQ010000001">
    <property type="protein sequence ID" value="MDV5391500.1"/>
    <property type="molecule type" value="Genomic_DNA"/>
</dbReference>
<protein>
    <submittedName>
        <fullName evidence="2">DUF819 family protein</fullName>
    </submittedName>
</protein>
<feature type="transmembrane region" description="Helical" evidence="1">
    <location>
        <begin position="67"/>
        <end position="88"/>
    </location>
</feature>
<evidence type="ECO:0000313" key="2">
    <source>
        <dbReference type="EMBL" id="MDV5391500.1"/>
    </source>
</evidence>
<gene>
    <name evidence="2" type="ORF">QM089_14885</name>
</gene>
<accession>A0AAE4Q058</accession>
<feature type="transmembrane region" description="Helical" evidence="1">
    <location>
        <begin position="95"/>
        <end position="116"/>
    </location>
</feature>
<feature type="transmembrane region" description="Helical" evidence="1">
    <location>
        <begin position="34"/>
        <end position="55"/>
    </location>
</feature>
<evidence type="ECO:0000313" key="3">
    <source>
        <dbReference type="Proteomes" id="UP001187859"/>
    </source>
</evidence>
<feature type="transmembrane region" description="Helical" evidence="1">
    <location>
        <begin position="319"/>
        <end position="341"/>
    </location>
</feature>
<comment type="caution">
    <text evidence="2">The sequence shown here is derived from an EMBL/GenBank/DDBJ whole genome shotgun (WGS) entry which is preliminary data.</text>
</comment>
<sequence>MISSECGIVIFLISLLVVVLYLNSSSCLFFKRFYSVFPVMFICYTLPAVFSFFNVVDASRSSVDDYFKAHLIPFSLFLLIVSTDFITLKSVGGKILLMFFIGTVGVCIGGPISLWIGSKLFPEELLWQGGDAAWRGMATLMANWLGGTANQLVVKEIHQVGEAIFAVMMTINVVFSGVWMTILLFLAKKQKAIDRMLDADLNNLPVFIEDDITRLDGKKHFIGCMLLISFSLFIFLFCHSVSEFLSLTVNNRFPYLLHYNLGSSFFWSMILSTILGILLSMTYARHVFVKQVRFVSFFLLYFMIMNIGLNIEFASFQSIFYYFIIGLIWFFTHIIILLLFCLYFKLPILYFAIASQCNIGGAASAPVVASAFHPKLGSIAVLMAVLGYTWASFIASIIGSFMQFIHP</sequence>
<feature type="transmembrane region" description="Helical" evidence="1">
    <location>
        <begin position="6"/>
        <end position="22"/>
    </location>
</feature>
<name>A0AAE4Q058_9GAMM</name>
<dbReference type="AlphaFoldDB" id="A0AAE4Q058"/>
<reference evidence="2" key="1">
    <citation type="submission" date="2023-05" db="EMBL/GenBank/DDBJ databases">
        <title>Colonisation of extended spectrum b-lactamase- and carbapenemase-producing bacteria on hospital surfaces from low- and middle-income countries.</title>
        <authorList>
            <person name="Nieto-Rosado M."/>
            <person name="Sands K."/>
            <person name="Iregbu K."/>
            <person name="Zahra R."/>
            <person name="Mazarati J.B."/>
            <person name="Mehtar S."/>
            <person name="Barnards-Group B."/>
            <person name="Walsh T.R."/>
        </authorList>
    </citation>
    <scope>NUCLEOTIDE SEQUENCE</scope>
    <source>
        <strain evidence="2">PP-E493</strain>
    </source>
</reference>
<dbReference type="RefSeq" id="WP_037427837.1">
    <property type="nucleotide sequence ID" value="NZ_JASGOQ010000001.1"/>
</dbReference>
<proteinExistence type="predicted"/>
<feature type="transmembrane region" description="Helical" evidence="1">
    <location>
        <begin position="163"/>
        <end position="187"/>
    </location>
</feature>
<dbReference type="InterPro" id="IPR008537">
    <property type="entry name" value="DUF819"/>
</dbReference>
<evidence type="ECO:0000256" key="1">
    <source>
        <dbReference type="SAM" id="Phobius"/>
    </source>
</evidence>
<keyword evidence="1" id="KW-1133">Transmembrane helix</keyword>
<dbReference type="PANTHER" id="PTHR34289">
    <property type="entry name" value="PROTEIN, PUTATIVE (DUF819)-RELATED"/>
    <property type="match status" value="1"/>
</dbReference>
<keyword evidence="1" id="KW-0812">Transmembrane</keyword>
<dbReference type="Pfam" id="PF05684">
    <property type="entry name" value="DUF819"/>
    <property type="match status" value="1"/>
</dbReference>
<organism evidence="2 3">
    <name type="scientific">Shewanella xiamenensis</name>
    <dbReference type="NCBI Taxonomy" id="332186"/>
    <lineage>
        <taxon>Bacteria</taxon>
        <taxon>Pseudomonadati</taxon>
        <taxon>Pseudomonadota</taxon>
        <taxon>Gammaproteobacteria</taxon>
        <taxon>Alteromonadales</taxon>
        <taxon>Shewanellaceae</taxon>
        <taxon>Shewanella</taxon>
    </lineage>
</organism>
<feature type="transmembrane region" description="Helical" evidence="1">
    <location>
        <begin position="378"/>
        <end position="402"/>
    </location>
</feature>
<keyword evidence="1" id="KW-0472">Membrane</keyword>
<dbReference type="Proteomes" id="UP001187859">
    <property type="component" value="Unassembled WGS sequence"/>
</dbReference>
<feature type="transmembrane region" description="Helical" evidence="1">
    <location>
        <begin position="348"/>
        <end position="372"/>
    </location>
</feature>
<feature type="transmembrane region" description="Helical" evidence="1">
    <location>
        <begin position="221"/>
        <end position="245"/>
    </location>
</feature>